<dbReference type="SUPFAM" id="SSF57850">
    <property type="entry name" value="RING/U-box"/>
    <property type="match status" value="1"/>
</dbReference>
<evidence type="ECO:0000259" key="3">
    <source>
        <dbReference type="PROSITE" id="PS50105"/>
    </source>
</evidence>
<feature type="domain" description="SAM" evidence="3">
    <location>
        <begin position="70"/>
        <end position="139"/>
    </location>
</feature>
<evidence type="ECO:0000313" key="6">
    <source>
        <dbReference type="Proteomes" id="UP001314263"/>
    </source>
</evidence>
<dbReference type="Proteomes" id="UP001314263">
    <property type="component" value="Unassembled WGS sequence"/>
</dbReference>
<keyword evidence="6" id="KW-1185">Reference proteome</keyword>
<protein>
    <recommendedName>
        <fullName evidence="7">U-box domain-containing protein</fullName>
    </recommendedName>
</protein>
<dbReference type="GO" id="GO:0016567">
    <property type="term" value="P:protein ubiquitination"/>
    <property type="evidence" value="ECO:0007669"/>
    <property type="project" value="InterPro"/>
</dbReference>
<feature type="transmembrane region" description="Helical" evidence="2">
    <location>
        <begin position="244"/>
        <end position="266"/>
    </location>
</feature>
<feature type="region of interest" description="Disordered" evidence="1">
    <location>
        <begin position="373"/>
        <end position="408"/>
    </location>
</feature>
<feature type="transmembrane region" description="Helical" evidence="2">
    <location>
        <begin position="6"/>
        <end position="29"/>
    </location>
</feature>
<dbReference type="PANTHER" id="PTHR46573:SF1">
    <property type="entry name" value="WD REPEAT, SAM AND U-BOX DOMAIN-CONTAINING PROTEIN 1"/>
    <property type="match status" value="1"/>
</dbReference>
<dbReference type="InterPro" id="IPR003613">
    <property type="entry name" value="Ubox_domain"/>
</dbReference>
<feature type="region of interest" description="Disordered" evidence="1">
    <location>
        <begin position="497"/>
        <end position="564"/>
    </location>
</feature>
<evidence type="ECO:0000256" key="2">
    <source>
        <dbReference type="SAM" id="Phobius"/>
    </source>
</evidence>
<keyword evidence="2" id="KW-1133">Transmembrane helix</keyword>
<dbReference type="InterPro" id="IPR001660">
    <property type="entry name" value="SAM"/>
</dbReference>
<dbReference type="Pfam" id="PF04564">
    <property type="entry name" value="U-box"/>
    <property type="match status" value="1"/>
</dbReference>
<evidence type="ECO:0000313" key="5">
    <source>
        <dbReference type="EMBL" id="CAK0786673.1"/>
    </source>
</evidence>
<dbReference type="InterPro" id="IPR013083">
    <property type="entry name" value="Znf_RING/FYVE/PHD"/>
</dbReference>
<dbReference type="AlphaFoldDB" id="A0AAV1IL68"/>
<evidence type="ECO:0000259" key="4">
    <source>
        <dbReference type="PROSITE" id="PS51698"/>
    </source>
</evidence>
<dbReference type="EMBL" id="CAUYUE010000015">
    <property type="protein sequence ID" value="CAK0786673.1"/>
    <property type="molecule type" value="Genomic_DNA"/>
</dbReference>
<dbReference type="PROSITE" id="PS51257">
    <property type="entry name" value="PROKAR_LIPOPROTEIN"/>
    <property type="match status" value="1"/>
</dbReference>
<keyword evidence="2" id="KW-0812">Transmembrane</keyword>
<organism evidence="5 6">
    <name type="scientific">Coccomyxa viridis</name>
    <dbReference type="NCBI Taxonomy" id="1274662"/>
    <lineage>
        <taxon>Eukaryota</taxon>
        <taxon>Viridiplantae</taxon>
        <taxon>Chlorophyta</taxon>
        <taxon>core chlorophytes</taxon>
        <taxon>Trebouxiophyceae</taxon>
        <taxon>Trebouxiophyceae incertae sedis</taxon>
        <taxon>Coccomyxaceae</taxon>
        <taxon>Coccomyxa</taxon>
    </lineage>
</organism>
<name>A0AAV1IL68_9CHLO</name>
<proteinExistence type="predicted"/>
<comment type="caution">
    <text evidence="5">The sequence shown here is derived from an EMBL/GenBank/DDBJ whole genome shotgun (WGS) entry which is preliminary data.</text>
</comment>
<feature type="compositionally biased region" description="Low complexity" evidence="1">
    <location>
        <begin position="538"/>
        <end position="548"/>
    </location>
</feature>
<reference evidence="5 6" key="1">
    <citation type="submission" date="2023-10" db="EMBL/GenBank/DDBJ databases">
        <authorList>
            <person name="Maclean D."/>
            <person name="Macfadyen A."/>
        </authorList>
    </citation>
    <scope>NUCLEOTIDE SEQUENCE [LARGE SCALE GENOMIC DNA]</scope>
</reference>
<dbReference type="Gene3D" id="3.30.40.10">
    <property type="entry name" value="Zinc/RING finger domain, C3HC4 (zinc finger)"/>
    <property type="match status" value="1"/>
</dbReference>
<dbReference type="PROSITE" id="PS51698">
    <property type="entry name" value="U_BOX"/>
    <property type="match status" value="1"/>
</dbReference>
<dbReference type="Gene3D" id="1.10.150.50">
    <property type="entry name" value="Transcription Factor, Ets-1"/>
    <property type="match status" value="1"/>
</dbReference>
<dbReference type="PROSITE" id="PS50105">
    <property type="entry name" value="SAM_DOMAIN"/>
    <property type="match status" value="1"/>
</dbReference>
<evidence type="ECO:0000256" key="1">
    <source>
        <dbReference type="SAM" id="MobiDB-lite"/>
    </source>
</evidence>
<accession>A0AAV1IL68</accession>
<dbReference type="SUPFAM" id="SSF47769">
    <property type="entry name" value="SAM/Pointed domain"/>
    <property type="match status" value="1"/>
</dbReference>
<gene>
    <name evidence="5" type="ORF">CVIRNUC_009887</name>
</gene>
<dbReference type="PANTHER" id="PTHR46573">
    <property type="entry name" value="WD REPEAT, SAM AND U-BOX DOMAIN-CONTAINING PROTEIN 1"/>
    <property type="match status" value="1"/>
</dbReference>
<keyword evidence="2" id="KW-0472">Membrane</keyword>
<feature type="compositionally biased region" description="Basic and acidic residues" evidence="1">
    <location>
        <begin position="549"/>
        <end position="564"/>
    </location>
</feature>
<dbReference type="SMART" id="SM00504">
    <property type="entry name" value="Ubox"/>
    <property type="match status" value="1"/>
</dbReference>
<sequence length="564" mass="63451">MRLLRVNVRYIIVASLTLVSILLLSCTVLDPRLLAVRSYLTPYSLGGTAQRANANLTSPAYQRPLDVRDWTCKDVVWWMNSQGWVWRELEQYKSRICEIGVDGHALYSLEDDVLEQDIRMQYRLHRNLFLDAITKLQAAQPQGVHLPRTLWEYRKEFPVRASVYFSGLLAAPRLTVLWLLVSEREMVQRVHNAAVARLQIIIGESRGSGVQGLWKVHGHRSSGNGPHWKWPLVGRLSSVMGQSWLFWVMTACFPGVQLFLYMALFFRRHPIAVLYCGVIGVLRTLSEGHALYQLFTHPDMTAAEAFSSAICSHLMTPAINAALALLQVGLSPVLPSGLCRLLFWLRCVPLPLLTLWADFAAWVPTSEEELRNIEDGAPPAGRRMHRSLGRTRREKEAHATHWPPPLNVPQDLEDDEISAPEQFKCPITLAIMTEPALTPNGMTYERPAILKWLETRRHDPCTKAPLRKRHLAPNLALRGVIETWILDQCRKRGIQQQDAVDSQRAKGTADMANPEPGSSTAEGSLLLHGADTASLHAGQSSQQGLRQRQSIERIAAEGKIGRQS</sequence>
<feature type="domain" description="U-box" evidence="4">
    <location>
        <begin position="418"/>
        <end position="491"/>
    </location>
</feature>
<evidence type="ECO:0008006" key="7">
    <source>
        <dbReference type="Google" id="ProtNLM"/>
    </source>
</evidence>
<dbReference type="InterPro" id="IPR052085">
    <property type="entry name" value="WD-SAM-U-box"/>
</dbReference>
<dbReference type="GO" id="GO:0004842">
    <property type="term" value="F:ubiquitin-protein transferase activity"/>
    <property type="evidence" value="ECO:0007669"/>
    <property type="project" value="InterPro"/>
</dbReference>
<dbReference type="CDD" id="cd16655">
    <property type="entry name" value="RING-Ubox_WDSUB1-like"/>
    <property type="match status" value="1"/>
</dbReference>
<dbReference type="InterPro" id="IPR013761">
    <property type="entry name" value="SAM/pointed_sf"/>
</dbReference>